<evidence type="ECO:0000259" key="23">
    <source>
        <dbReference type="SMART" id="SM00481"/>
    </source>
</evidence>
<comment type="catalytic activity">
    <reaction evidence="18">
        <text>2'-deoxyribonucleotide-(2'-deoxyribose 5'-phosphate)-2'-deoxyribonucleotide-DNA = a 3'-end 2'-deoxyribonucleotide-(2,3-dehydro-2,3-deoxyribose 5'-phosphate)-DNA + a 5'-end 5'-phospho-2'-deoxyribonucleoside-DNA + H(+)</text>
        <dbReference type="Rhea" id="RHEA:66592"/>
        <dbReference type="Rhea" id="RHEA-COMP:13180"/>
        <dbReference type="Rhea" id="RHEA-COMP:16897"/>
        <dbReference type="Rhea" id="RHEA-COMP:17067"/>
        <dbReference type="ChEBI" id="CHEBI:15378"/>
        <dbReference type="ChEBI" id="CHEBI:136412"/>
        <dbReference type="ChEBI" id="CHEBI:157695"/>
        <dbReference type="ChEBI" id="CHEBI:167181"/>
        <dbReference type="EC" id="4.2.99.18"/>
    </reaction>
</comment>
<dbReference type="InterPro" id="IPR002054">
    <property type="entry name" value="DNA-dir_DNA_pol_X"/>
</dbReference>
<keyword evidence="6" id="KW-0488">Methylation</keyword>
<keyword evidence="10" id="KW-0235">DNA replication</keyword>
<evidence type="ECO:0000256" key="10">
    <source>
        <dbReference type="ARBA" id="ARBA00022705"/>
    </source>
</evidence>
<dbReference type="CDD" id="cd07436">
    <property type="entry name" value="PHP_PolX"/>
    <property type="match status" value="1"/>
</dbReference>
<evidence type="ECO:0000256" key="9">
    <source>
        <dbReference type="ARBA" id="ARBA00022695"/>
    </source>
</evidence>
<protein>
    <recommendedName>
        <fullName evidence="5">DNA polymerase beta</fullName>
        <ecNumber evidence="3">2.7.7.7</ecNumber>
        <ecNumber evidence="4">4.2.99.18</ecNumber>
    </recommendedName>
    <alternativeName>
        <fullName evidence="16">5'-deoxyribose-phosphate lyase</fullName>
    </alternativeName>
    <alternativeName>
        <fullName evidence="17">AP lyase</fullName>
    </alternativeName>
</protein>
<dbReference type="InterPro" id="IPR022311">
    <property type="entry name" value="PolX-like"/>
</dbReference>
<dbReference type="Gene3D" id="3.30.210.10">
    <property type="entry name" value="DNA polymerase, thumb domain"/>
    <property type="match status" value="1"/>
</dbReference>
<dbReference type="Pfam" id="PF14791">
    <property type="entry name" value="DNA_pol_B_thumb"/>
    <property type="match status" value="1"/>
</dbReference>
<evidence type="ECO:0000256" key="8">
    <source>
        <dbReference type="ARBA" id="ARBA00022679"/>
    </source>
</evidence>
<dbReference type="Gene3D" id="1.10.150.110">
    <property type="entry name" value="DNA polymerase beta, N-terminal domain-like"/>
    <property type="match status" value="1"/>
</dbReference>
<dbReference type="InterPro" id="IPR029398">
    <property type="entry name" value="PolB_thumb"/>
</dbReference>
<dbReference type="PANTHER" id="PTHR36928">
    <property type="entry name" value="PHOSPHATASE YCDX-RELATED"/>
    <property type="match status" value="1"/>
</dbReference>
<dbReference type="NCBIfam" id="NF006375">
    <property type="entry name" value="PRK08609.1"/>
    <property type="match status" value="1"/>
</dbReference>
<dbReference type="InterPro" id="IPR016195">
    <property type="entry name" value="Pol/histidinol_Pase-like"/>
</dbReference>
<sequence length="581" mass="66860">MNQEIAKIFYEIAEILEMKEVAFKPRAYQKAAQSIQGLDENVKTIFEKKGIKGLEEISGVGEGIAERIVEYIKKGKIKGYEKLKKEMPVNISELVSIEGVGPKLIKLFYEKLKVRNINDLEKAARHGKISTLPRCGKKLEQKILQGIEFYKKSHERFLLGDVFELAEKIKSRLSELKETEKIEAAGSFRRKKETIGDLDILVVSEKPKKVMDFFVSMPEVRHVYGKGLKKTMVRLSNGLDVDLRVVDEKSFGSALQYFTGNKAHNIELRKIALKKKYKLNEYGLFKVGSKKSEVRIAGQNEKEIYKKLGLQFMPPETRENTGEIELAQKNKLSEFIEEKDIKGDLHIHSHWKVKKGLIKERIKKAKELGYEYLGISDHTKFLAIEHGLNEQDLLKQSKEIERFRLHVSGFKILHGCEANILTDGSIDIDDKVLSKLDYVIAGVHSQMKMSKEKMTERIITAMKNPHVDIIAHLTGRVIQRREEYEIDFDKILRVAKETGTILEINANPVRLDLNDVKIRKAKEFGVKMIISSDAHQNEQMDLMKFGVWQARRGWAEKKDIVNTMSFKEISGLFKKPKKKRF</sequence>
<dbReference type="CDD" id="cd00141">
    <property type="entry name" value="NT_POLXc"/>
    <property type="match status" value="1"/>
</dbReference>
<evidence type="ECO:0000256" key="6">
    <source>
        <dbReference type="ARBA" id="ARBA00022481"/>
    </source>
</evidence>
<comment type="catalytic activity">
    <reaction evidence="19">
        <text>a 5'-end 2'-deoxyribose-2'-deoxyribonucleotide-DNA = (2E,4S)-4-hydroxypenten-2-al-5-phosphate + a 5'-end 5'-phospho-2'-deoxyribonucleoside-DNA + H(+)</text>
        <dbReference type="Rhea" id="RHEA:76255"/>
        <dbReference type="Rhea" id="RHEA-COMP:13180"/>
        <dbReference type="Rhea" id="RHEA-COMP:18657"/>
        <dbReference type="ChEBI" id="CHEBI:15378"/>
        <dbReference type="ChEBI" id="CHEBI:136412"/>
        <dbReference type="ChEBI" id="CHEBI:195194"/>
        <dbReference type="ChEBI" id="CHEBI:195195"/>
    </reaction>
</comment>
<dbReference type="InterPro" id="IPR043519">
    <property type="entry name" value="NT_sf"/>
</dbReference>
<dbReference type="InterPro" id="IPR047967">
    <property type="entry name" value="PolX_PHP"/>
</dbReference>
<evidence type="ECO:0000256" key="14">
    <source>
        <dbReference type="ARBA" id="ARBA00023053"/>
    </source>
</evidence>
<organism evidence="25 26">
    <name type="scientific">Candidatus Tagabacteria bacterium CG09_land_8_20_14_0_10_41_14</name>
    <dbReference type="NCBI Taxonomy" id="1975021"/>
    <lineage>
        <taxon>Bacteria</taxon>
        <taxon>Candidatus Tagaibacteriota</taxon>
    </lineage>
</organism>
<feature type="domain" description="Polymerase/histidinol phosphatase N-terminal" evidence="23">
    <location>
        <begin position="343"/>
        <end position="422"/>
    </location>
</feature>
<comment type="caution">
    <text evidence="25">The sequence shown here is derived from an EMBL/GenBank/DDBJ whole genome shotgun (WGS) entry which is preliminary data.</text>
</comment>
<dbReference type="PRINTS" id="PR00869">
    <property type="entry name" value="DNAPOLX"/>
</dbReference>
<dbReference type="Pfam" id="PF14520">
    <property type="entry name" value="HHH_5"/>
    <property type="match status" value="1"/>
</dbReference>
<feature type="domain" description="DNA-directed DNA polymerase X" evidence="24">
    <location>
        <begin position="1"/>
        <end position="319"/>
    </location>
</feature>
<keyword evidence="11" id="KW-0227">DNA damage</keyword>
<evidence type="ECO:0000259" key="24">
    <source>
        <dbReference type="SMART" id="SM00483"/>
    </source>
</evidence>
<dbReference type="PIRSF" id="PIRSF005047">
    <property type="entry name" value="UCP005047_YshC"/>
    <property type="match status" value="1"/>
</dbReference>
<gene>
    <name evidence="25" type="ORF">COT67_00275</name>
</gene>
<dbReference type="EMBL" id="PEZL01000005">
    <property type="protein sequence ID" value="PIS13699.1"/>
    <property type="molecule type" value="Genomic_DNA"/>
</dbReference>
<dbReference type="GO" id="GO:0140078">
    <property type="term" value="F:class I DNA-(apurinic or apyrimidinic site) endonuclease activity"/>
    <property type="evidence" value="ECO:0007669"/>
    <property type="project" value="UniProtKB-EC"/>
</dbReference>
<evidence type="ECO:0000256" key="2">
    <source>
        <dbReference type="ARBA" id="ARBA00004496"/>
    </source>
</evidence>
<dbReference type="InterPro" id="IPR037160">
    <property type="entry name" value="DNA_Pol_thumb_sf"/>
</dbReference>
<dbReference type="SUPFAM" id="SSF81301">
    <property type="entry name" value="Nucleotidyltransferase"/>
    <property type="match status" value="1"/>
</dbReference>
<evidence type="ECO:0000313" key="26">
    <source>
        <dbReference type="Proteomes" id="UP000230353"/>
    </source>
</evidence>
<evidence type="ECO:0000256" key="20">
    <source>
        <dbReference type="ARBA" id="ARBA00045548"/>
    </source>
</evidence>
<reference evidence="26" key="1">
    <citation type="submission" date="2017-09" db="EMBL/GenBank/DDBJ databases">
        <title>Depth-based differentiation of microbial function through sediment-hosted aquifers and enrichment of novel symbionts in the deep terrestrial subsurface.</title>
        <authorList>
            <person name="Probst A.J."/>
            <person name="Ladd B."/>
            <person name="Jarett J.K."/>
            <person name="Geller-Mcgrath D.E."/>
            <person name="Sieber C.M.K."/>
            <person name="Emerson J.B."/>
            <person name="Anantharaman K."/>
            <person name="Thomas B.C."/>
            <person name="Malmstrom R."/>
            <person name="Stieglmeier M."/>
            <person name="Klingl A."/>
            <person name="Woyke T."/>
            <person name="Ryan C.M."/>
            <person name="Banfield J.F."/>
        </authorList>
    </citation>
    <scope>NUCLEOTIDE SEQUENCE [LARGE SCALE GENOMIC DNA]</scope>
</reference>
<dbReference type="InterPro" id="IPR010996">
    <property type="entry name" value="HHH_MUS81"/>
</dbReference>
<proteinExistence type="predicted"/>
<dbReference type="FunFam" id="3.20.20.140:FF:000047">
    <property type="entry name" value="PHP domain-containing protein"/>
    <property type="match status" value="1"/>
</dbReference>
<evidence type="ECO:0000256" key="12">
    <source>
        <dbReference type="ARBA" id="ARBA00022843"/>
    </source>
</evidence>
<dbReference type="EC" id="2.7.7.7" evidence="3"/>
<keyword evidence="15" id="KW-0234">DNA repair</keyword>
<keyword evidence="9" id="KW-0548">Nucleotidyltransferase</keyword>
<dbReference type="InterPro" id="IPR002008">
    <property type="entry name" value="DNA_pol_X_beta-like"/>
</dbReference>
<dbReference type="EC" id="4.2.99.18" evidence="4"/>
<evidence type="ECO:0000256" key="7">
    <source>
        <dbReference type="ARBA" id="ARBA00022634"/>
    </source>
</evidence>
<dbReference type="Gene3D" id="3.20.20.140">
    <property type="entry name" value="Metal-dependent hydrolases"/>
    <property type="match status" value="1"/>
</dbReference>
<evidence type="ECO:0000256" key="4">
    <source>
        <dbReference type="ARBA" id="ARBA00012720"/>
    </source>
</evidence>
<dbReference type="Pfam" id="PF14716">
    <property type="entry name" value="HHH_8"/>
    <property type="match status" value="1"/>
</dbReference>
<dbReference type="AlphaFoldDB" id="A0A2H0WP48"/>
<keyword evidence="14" id="KW-0915">Sodium</keyword>
<dbReference type="InterPro" id="IPR022312">
    <property type="entry name" value="DNA_pol_X"/>
</dbReference>
<evidence type="ECO:0000313" key="25">
    <source>
        <dbReference type="EMBL" id="PIS13699.1"/>
    </source>
</evidence>
<evidence type="ECO:0000256" key="17">
    <source>
        <dbReference type="ARBA" id="ARBA00035726"/>
    </source>
</evidence>
<evidence type="ECO:0000256" key="19">
    <source>
        <dbReference type="ARBA" id="ARBA00044678"/>
    </source>
</evidence>
<evidence type="ECO:0000256" key="15">
    <source>
        <dbReference type="ARBA" id="ARBA00023204"/>
    </source>
</evidence>
<evidence type="ECO:0000256" key="3">
    <source>
        <dbReference type="ARBA" id="ARBA00012417"/>
    </source>
</evidence>
<dbReference type="GO" id="GO:0005829">
    <property type="term" value="C:cytosol"/>
    <property type="evidence" value="ECO:0007669"/>
    <property type="project" value="TreeGrafter"/>
</dbReference>
<dbReference type="Pfam" id="PF14792">
    <property type="entry name" value="DNA_pol_B_palm"/>
    <property type="match status" value="1"/>
</dbReference>
<dbReference type="Gene3D" id="3.30.460.10">
    <property type="entry name" value="Beta Polymerase, domain 2"/>
    <property type="match status" value="1"/>
</dbReference>
<feature type="domain" description="Helix-hairpin-helix DNA-binding motif class 1" evidence="22">
    <location>
        <begin position="92"/>
        <end position="111"/>
    </location>
</feature>
<keyword evidence="12" id="KW-0832">Ubl conjugation</keyword>
<evidence type="ECO:0000256" key="18">
    <source>
        <dbReference type="ARBA" id="ARBA00044632"/>
    </source>
</evidence>
<dbReference type="InterPro" id="IPR050243">
    <property type="entry name" value="PHP_phosphatase"/>
</dbReference>
<dbReference type="InterPro" id="IPR004013">
    <property type="entry name" value="PHP_dom"/>
</dbReference>
<dbReference type="SMART" id="SM00278">
    <property type="entry name" value="HhH1"/>
    <property type="match status" value="2"/>
</dbReference>
<feature type="domain" description="Helix-hairpin-helix DNA-binding motif class 1" evidence="22">
    <location>
        <begin position="52"/>
        <end position="71"/>
    </location>
</feature>
<dbReference type="InterPro" id="IPR003141">
    <property type="entry name" value="Pol/His_phosphatase_N"/>
</dbReference>
<evidence type="ECO:0000256" key="1">
    <source>
        <dbReference type="ARBA" id="ARBA00001946"/>
    </source>
</evidence>
<dbReference type="PRINTS" id="PR00870">
    <property type="entry name" value="DNAPOLXBETA"/>
</dbReference>
<evidence type="ECO:0000256" key="21">
    <source>
        <dbReference type="ARBA" id="ARBA00049244"/>
    </source>
</evidence>
<accession>A0A2H0WP48</accession>
<comment type="catalytic activity">
    <reaction evidence="21">
        <text>DNA(n) + a 2'-deoxyribonucleoside 5'-triphosphate = DNA(n+1) + diphosphate</text>
        <dbReference type="Rhea" id="RHEA:22508"/>
        <dbReference type="Rhea" id="RHEA-COMP:17339"/>
        <dbReference type="Rhea" id="RHEA-COMP:17340"/>
        <dbReference type="ChEBI" id="CHEBI:33019"/>
        <dbReference type="ChEBI" id="CHEBI:61560"/>
        <dbReference type="ChEBI" id="CHEBI:173112"/>
        <dbReference type="EC" id="2.7.7.7"/>
    </reaction>
</comment>
<evidence type="ECO:0000259" key="22">
    <source>
        <dbReference type="SMART" id="SM00278"/>
    </source>
</evidence>
<keyword evidence="8" id="KW-0808">Transferase</keyword>
<comment type="cofactor">
    <cofactor evidence="1">
        <name>Mg(2+)</name>
        <dbReference type="ChEBI" id="CHEBI:18420"/>
    </cofactor>
</comment>
<dbReference type="SUPFAM" id="SSF89550">
    <property type="entry name" value="PHP domain-like"/>
    <property type="match status" value="1"/>
</dbReference>
<name>A0A2H0WP48_9BACT</name>
<keyword evidence="13" id="KW-0239">DNA-directed DNA polymerase</keyword>
<dbReference type="InterPro" id="IPR027421">
    <property type="entry name" value="DNA_pol_lamdba_lyase_dom_sf"/>
</dbReference>
<evidence type="ECO:0000256" key="5">
    <source>
        <dbReference type="ARBA" id="ARBA00020020"/>
    </source>
</evidence>
<dbReference type="GO" id="GO:0003677">
    <property type="term" value="F:DNA binding"/>
    <property type="evidence" value="ECO:0007669"/>
    <property type="project" value="InterPro"/>
</dbReference>
<comment type="subcellular location">
    <subcellularLocation>
        <location evidence="2">Cytoplasm</location>
    </subcellularLocation>
</comment>
<dbReference type="SMART" id="SM00483">
    <property type="entry name" value="POLXc"/>
    <property type="match status" value="1"/>
</dbReference>
<evidence type="ECO:0000256" key="16">
    <source>
        <dbReference type="ARBA" id="ARBA00035717"/>
    </source>
</evidence>
<dbReference type="SMART" id="SM00481">
    <property type="entry name" value="POLIIIAc"/>
    <property type="match status" value="1"/>
</dbReference>
<keyword evidence="7" id="KW-0237">DNA synthesis</keyword>
<dbReference type="PANTHER" id="PTHR36928:SF1">
    <property type="entry name" value="PHOSPHATASE YCDX-RELATED"/>
    <property type="match status" value="1"/>
</dbReference>
<evidence type="ECO:0000256" key="13">
    <source>
        <dbReference type="ARBA" id="ARBA00022932"/>
    </source>
</evidence>
<dbReference type="Pfam" id="PF02811">
    <property type="entry name" value="PHP"/>
    <property type="match status" value="1"/>
</dbReference>
<dbReference type="GO" id="GO:0008270">
    <property type="term" value="F:zinc ion binding"/>
    <property type="evidence" value="ECO:0007669"/>
    <property type="project" value="TreeGrafter"/>
</dbReference>
<dbReference type="InterPro" id="IPR028207">
    <property type="entry name" value="DNA_pol_B_palm_palm"/>
</dbReference>
<dbReference type="Proteomes" id="UP000230353">
    <property type="component" value="Unassembled WGS sequence"/>
</dbReference>
<dbReference type="SUPFAM" id="SSF47802">
    <property type="entry name" value="DNA polymerase beta, N-terminal domain-like"/>
    <property type="match status" value="1"/>
</dbReference>
<evidence type="ECO:0000256" key="11">
    <source>
        <dbReference type="ARBA" id="ARBA00022763"/>
    </source>
</evidence>
<dbReference type="GO" id="GO:0042578">
    <property type="term" value="F:phosphoric ester hydrolase activity"/>
    <property type="evidence" value="ECO:0007669"/>
    <property type="project" value="TreeGrafter"/>
</dbReference>
<dbReference type="GO" id="GO:0006281">
    <property type="term" value="P:DNA repair"/>
    <property type="evidence" value="ECO:0007669"/>
    <property type="project" value="UniProtKB-KW"/>
</dbReference>
<dbReference type="Gene3D" id="1.10.150.20">
    <property type="entry name" value="5' to 3' exonuclease, C-terminal subdomain"/>
    <property type="match status" value="1"/>
</dbReference>
<comment type="function">
    <text evidence="20">Repair polymerase that plays a key role in base-excision repair. During this process, the damaged base is excised by specific DNA glycosylases, the DNA backbone is nicked at the abasic site by an apurinic/apyrimidic (AP) endonuclease, and POLB removes 5'-deoxyribose-phosphate from the preincised AP site acting as a 5'-deoxyribose-phosphate lyase (5'-dRP lyase); through its DNA polymerase activity, it adds one nucleotide to the 3' end of the arising single-nucleotide gap. Conducts 'gap-filling' DNA synthesis in a stepwise distributive fashion rather than in a processive fashion as for other DNA polymerases. It is also able to cleave sugar-phosphate bonds 3' to an intact AP site, acting as an AP lyase.</text>
</comment>
<dbReference type="InterPro" id="IPR003583">
    <property type="entry name" value="Hlx-hairpin-Hlx_DNA-bd_motif"/>
</dbReference>
<dbReference type="GO" id="GO:0003887">
    <property type="term" value="F:DNA-directed DNA polymerase activity"/>
    <property type="evidence" value="ECO:0007669"/>
    <property type="project" value="UniProtKB-KW"/>
</dbReference>